<protein>
    <recommendedName>
        <fullName evidence="4">Secreted protein with PEP-CTERM sorting signal</fullName>
    </recommendedName>
</protein>
<gene>
    <name evidence="2" type="ORF">OU415_26820</name>
</gene>
<dbReference type="RefSeq" id="WP_270952033.1">
    <property type="nucleotide sequence ID" value="NZ_JAQGLA010000059.1"/>
</dbReference>
<keyword evidence="3" id="KW-1185">Reference proteome</keyword>
<feature type="transmembrane region" description="Helical" evidence="1">
    <location>
        <begin position="42"/>
        <end position="61"/>
    </location>
</feature>
<dbReference type="Proteomes" id="UP001210380">
    <property type="component" value="Unassembled WGS sequence"/>
</dbReference>
<proteinExistence type="predicted"/>
<sequence>MRTLLRIVGVVLLLQGLAPLAQSAFGQDPEESFFLVNAVPAAQPWAGLALAALGAGALVLAERKRARRNGAR</sequence>
<keyword evidence="1" id="KW-0472">Membrane</keyword>
<evidence type="ECO:0000256" key="1">
    <source>
        <dbReference type="SAM" id="Phobius"/>
    </source>
</evidence>
<reference evidence="2 3" key="1">
    <citation type="submission" date="2022-11" db="EMBL/GenBank/DDBJ databases">
        <title>Draft genome sequence of Saccharopolyspora sp. WRP15-2 isolated from rhizosphere soils of wild rice in Thailand.</title>
        <authorList>
            <person name="Duangmal K."/>
            <person name="Kammanee S."/>
            <person name="Muangham S."/>
        </authorList>
    </citation>
    <scope>NUCLEOTIDE SEQUENCE [LARGE SCALE GENOMIC DNA]</scope>
    <source>
        <strain evidence="2 3">WRP15-2</strain>
    </source>
</reference>
<evidence type="ECO:0008006" key="4">
    <source>
        <dbReference type="Google" id="ProtNLM"/>
    </source>
</evidence>
<dbReference type="EMBL" id="JAQGLA010000059">
    <property type="protein sequence ID" value="MDA3629072.1"/>
    <property type="molecule type" value="Genomic_DNA"/>
</dbReference>
<organism evidence="2 3">
    <name type="scientific">Saccharopolyspora oryzae</name>
    <dbReference type="NCBI Taxonomy" id="2997343"/>
    <lineage>
        <taxon>Bacteria</taxon>
        <taxon>Bacillati</taxon>
        <taxon>Actinomycetota</taxon>
        <taxon>Actinomycetes</taxon>
        <taxon>Pseudonocardiales</taxon>
        <taxon>Pseudonocardiaceae</taxon>
        <taxon>Saccharopolyspora</taxon>
    </lineage>
</organism>
<evidence type="ECO:0000313" key="2">
    <source>
        <dbReference type="EMBL" id="MDA3629072.1"/>
    </source>
</evidence>
<keyword evidence="1" id="KW-1133">Transmembrane helix</keyword>
<comment type="caution">
    <text evidence="2">The sequence shown here is derived from an EMBL/GenBank/DDBJ whole genome shotgun (WGS) entry which is preliminary data.</text>
</comment>
<evidence type="ECO:0000313" key="3">
    <source>
        <dbReference type="Proteomes" id="UP001210380"/>
    </source>
</evidence>
<name>A0ABT4V706_9PSEU</name>
<accession>A0ABT4V706</accession>
<keyword evidence="1" id="KW-0812">Transmembrane</keyword>